<dbReference type="EMBL" id="CP071446">
    <property type="protein sequence ID" value="QTA38805.1"/>
    <property type="molecule type" value="Genomic_DNA"/>
</dbReference>
<accession>A0ABX7SBL4</accession>
<name>A0ABX7SBL4_9BACT</name>
<proteinExistence type="predicted"/>
<dbReference type="Proteomes" id="UP000671862">
    <property type="component" value="Chromosome"/>
</dbReference>
<reference evidence="1 2" key="1">
    <citation type="submission" date="2021-03" db="EMBL/GenBank/DDBJ databases">
        <title>Thermosipho ferrireducens sp.nov., an anaerobic thermophilic iron-reducing bacterium isolated from a deep-sea hydrothermal sulfide deposits.</title>
        <authorList>
            <person name="Zeng X."/>
            <person name="Chen Y."/>
            <person name="Shao Z."/>
        </authorList>
    </citation>
    <scope>NUCLEOTIDE SEQUENCE [LARGE SCALE GENOMIC DNA]</scope>
    <source>
        <strain evidence="1 2">JL129W03</strain>
    </source>
</reference>
<dbReference type="RefSeq" id="WP_207567522.1">
    <property type="nucleotide sequence ID" value="NZ_CP071446.1"/>
</dbReference>
<gene>
    <name evidence="1" type="ORF">JYK00_04670</name>
</gene>
<evidence type="ECO:0000313" key="1">
    <source>
        <dbReference type="EMBL" id="QTA38805.1"/>
    </source>
</evidence>
<sequence>MEKNPDIKNKQKLVDVDIDEIRHVIREITKYLGYEVGKFSIKSLFNEYELKVILKFLVNLPTFK</sequence>
<keyword evidence="2" id="KW-1185">Reference proteome</keyword>
<evidence type="ECO:0000313" key="2">
    <source>
        <dbReference type="Proteomes" id="UP000671862"/>
    </source>
</evidence>
<organism evidence="1 2">
    <name type="scientific">Thermosipho ferrireducens</name>
    <dbReference type="NCBI Taxonomy" id="2571116"/>
    <lineage>
        <taxon>Bacteria</taxon>
        <taxon>Thermotogati</taxon>
        <taxon>Thermotogota</taxon>
        <taxon>Thermotogae</taxon>
        <taxon>Thermotogales</taxon>
        <taxon>Fervidobacteriaceae</taxon>
        <taxon>Thermosipho</taxon>
    </lineage>
</organism>
<protein>
    <submittedName>
        <fullName evidence="1">Uncharacterized protein</fullName>
    </submittedName>
</protein>